<dbReference type="InterPro" id="IPR036390">
    <property type="entry name" value="WH_DNA-bd_sf"/>
</dbReference>
<evidence type="ECO:0000313" key="5">
    <source>
        <dbReference type="EMBL" id="KAJ5454791.1"/>
    </source>
</evidence>
<evidence type="ECO:0000256" key="1">
    <source>
        <dbReference type="ARBA" id="ARBA00022603"/>
    </source>
</evidence>
<dbReference type="InterPro" id="IPR016461">
    <property type="entry name" value="COMT-like"/>
</dbReference>
<dbReference type="GO" id="GO:0032259">
    <property type="term" value="P:methylation"/>
    <property type="evidence" value="ECO:0007669"/>
    <property type="project" value="UniProtKB-KW"/>
</dbReference>
<dbReference type="PROSITE" id="PS51683">
    <property type="entry name" value="SAM_OMT_II"/>
    <property type="match status" value="1"/>
</dbReference>
<dbReference type="Gene3D" id="1.10.10.10">
    <property type="entry name" value="Winged helix-like DNA-binding domain superfamily/Winged helix DNA-binding domain"/>
    <property type="match status" value="1"/>
</dbReference>
<dbReference type="GO" id="GO:0008171">
    <property type="term" value="F:O-methyltransferase activity"/>
    <property type="evidence" value="ECO:0007669"/>
    <property type="project" value="InterPro"/>
</dbReference>
<sequence>MAPSRLESLATTIAESTQELRTLLAQHGLEEPSFEADYLPSIALPPAADEARNALLHAACEIQDLLLDPADLLRSYAAHAHLVSLHFIQQFNIAKLVPIGGGTTTFAVLAEQCGLPEADVRRLLRHAMTIRVFDEPHEDEVVHTRASMLIRDEGIHGWIGSTCQNMWPGATRTIESLKRFPGSSDPSQSVSLALYASLNEDWRMGKVHRGHQAKLYIFIRFALANNNLTLYEALAQSPDRAATFAASKRGYTSGSAFHPAAFLEAYSPFLTSVAPGSLFVDVGGAHGAIALAAATIYPQLRYIVQDLPEVIIRAPQDQSSDKGVEFLVHDFFTPQPLRDVAVFYLRHILHNWGDAHAIKILKGLIPGMRQGTRVLIHEHALEHRKQPMWKRRLESAMDLNMMVLLNARERDETAWRALLHSADPRFTWVGVRRPGEVHWRL</sequence>
<dbReference type="SUPFAM" id="SSF53335">
    <property type="entry name" value="S-adenosyl-L-methionine-dependent methyltransferases"/>
    <property type="match status" value="1"/>
</dbReference>
<dbReference type="GO" id="GO:0044550">
    <property type="term" value="P:secondary metabolite biosynthetic process"/>
    <property type="evidence" value="ECO:0007669"/>
    <property type="project" value="UniProtKB-ARBA"/>
</dbReference>
<dbReference type="InterPro" id="IPR029063">
    <property type="entry name" value="SAM-dependent_MTases_sf"/>
</dbReference>
<keyword evidence="6" id="KW-1185">Reference proteome</keyword>
<gene>
    <name evidence="5" type="ORF">N7458_005747</name>
</gene>
<accession>A0AAD6C9F2</accession>
<dbReference type="EMBL" id="JAPVEA010000005">
    <property type="protein sequence ID" value="KAJ5454791.1"/>
    <property type="molecule type" value="Genomic_DNA"/>
</dbReference>
<evidence type="ECO:0000256" key="2">
    <source>
        <dbReference type="ARBA" id="ARBA00022679"/>
    </source>
</evidence>
<reference evidence="5" key="2">
    <citation type="journal article" date="2023" name="IMA Fungus">
        <title>Comparative genomic study of the Penicillium genus elucidates a diverse pangenome and 15 lateral gene transfer events.</title>
        <authorList>
            <person name="Petersen C."/>
            <person name="Sorensen T."/>
            <person name="Nielsen M.R."/>
            <person name="Sondergaard T.E."/>
            <person name="Sorensen J.L."/>
            <person name="Fitzpatrick D.A."/>
            <person name="Frisvad J.C."/>
            <person name="Nielsen K.L."/>
        </authorList>
    </citation>
    <scope>NUCLEOTIDE SEQUENCE</scope>
    <source>
        <strain evidence="5">IBT 16125</strain>
    </source>
</reference>
<name>A0AAD6C9F2_9EURO</name>
<proteinExistence type="predicted"/>
<dbReference type="InterPro" id="IPR036388">
    <property type="entry name" value="WH-like_DNA-bd_sf"/>
</dbReference>
<dbReference type="InterPro" id="IPR001077">
    <property type="entry name" value="COMT_C"/>
</dbReference>
<dbReference type="Gene3D" id="3.40.50.150">
    <property type="entry name" value="Vaccinia Virus protein VP39"/>
    <property type="match status" value="1"/>
</dbReference>
<dbReference type="PANTHER" id="PTHR43712:SF12">
    <property type="entry name" value="STERIGMATOCYSTIN 8-O-METHYLTRANSFERASE"/>
    <property type="match status" value="1"/>
</dbReference>
<dbReference type="SUPFAM" id="SSF46785">
    <property type="entry name" value="Winged helix' DNA-binding domain"/>
    <property type="match status" value="1"/>
</dbReference>
<dbReference type="GeneID" id="81599372"/>
<dbReference type="PANTHER" id="PTHR43712">
    <property type="entry name" value="PUTATIVE (AFU_ORTHOLOGUE AFUA_4G14580)-RELATED"/>
    <property type="match status" value="1"/>
</dbReference>
<dbReference type="Pfam" id="PF00891">
    <property type="entry name" value="Methyltransf_2"/>
    <property type="match status" value="1"/>
</dbReference>
<feature type="domain" description="O-methyltransferase C-terminal" evidence="4">
    <location>
        <begin position="229"/>
        <end position="422"/>
    </location>
</feature>
<evidence type="ECO:0000313" key="6">
    <source>
        <dbReference type="Proteomes" id="UP001213681"/>
    </source>
</evidence>
<organism evidence="5 6">
    <name type="scientific">Penicillium daleae</name>
    <dbReference type="NCBI Taxonomy" id="63821"/>
    <lineage>
        <taxon>Eukaryota</taxon>
        <taxon>Fungi</taxon>
        <taxon>Dikarya</taxon>
        <taxon>Ascomycota</taxon>
        <taxon>Pezizomycotina</taxon>
        <taxon>Eurotiomycetes</taxon>
        <taxon>Eurotiomycetidae</taxon>
        <taxon>Eurotiales</taxon>
        <taxon>Aspergillaceae</taxon>
        <taxon>Penicillium</taxon>
    </lineage>
</organism>
<dbReference type="AlphaFoldDB" id="A0AAD6C9F2"/>
<keyword evidence="3" id="KW-0949">S-adenosyl-L-methionine</keyword>
<protein>
    <submittedName>
        <fullName evidence="5">Sterigmatocystin 8-O-methyltransferase</fullName>
    </submittedName>
</protein>
<evidence type="ECO:0000256" key="3">
    <source>
        <dbReference type="ARBA" id="ARBA00022691"/>
    </source>
</evidence>
<dbReference type="RefSeq" id="XP_056767747.1">
    <property type="nucleotide sequence ID" value="XM_056909129.1"/>
</dbReference>
<comment type="caution">
    <text evidence="5">The sequence shown here is derived from an EMBL/GenBank/DDBJ whole genome shotgun (WGS) entry which is preliminary data.</text>
</comment>
<dbReference type="Proteomes" id="UP001213681">
    <property type="component" value="Unassembled WGS sequence"/>
</dbReference>
<reference evidence="5" key="1">
    <citation type="submission" date="2022-12" db="EMBL/GenBank/DDBJ databases">
        <authorList>
            <person name="Petersen C."/>
        </authorList>
    </citation>
    <scope>NUCLEOTIDE SEQUENCE</scope>
    <source>
        <strain evidence="5">IBT 16125</strain>
    </source>
</reference>
<keyword evidence="1" id="KW-0489">Methyltransferase</keyword>
<keyword evidence="2" id="KW-0808">Transferase</keyword>
<evidence type="ECO:0000259" key="4">
    <source>
        <dbReference type="Pfam" id="PF00891"/>
    </source>
</evidence>